<name>A0A2W5KFW2_ANCNO</name>
<protein>
    <submittedName>
        <fullName evidence="1">Uncharacterized protein</fullName>
    </submittedName>
</protein>
<evidence type="ECO:0000313" key="2">
    <source>
        <dbReference type="Proteomes" id="UP000249577"/>
    </source>
</evidence>
<organism evidence="1 2">
    <name type="scientific">Ancylobacter novellus</name>
    <name type="common">Thiobacillus novellus</name>
    <dbReference type="NCBI Taxonomy" id="921"/>
    <lineage>
        <taxon>Bacteria</taxon>
        <taxon>Pseudomonadati</taxon>
        <taxon>Pseudomonadota</taxon>
        <taxon>Alphaproteobacteria</taxon>
        <taxon>Hyphomicrobiales</taxon>
        <taxon>Xanthobacteraceae</taxon>
        <taxon>Ancylobacter</taxon>
    </lineage>
</organism>
<dbReference type="Proteomes" id="UP000249577">
    <property type="component" value="Unassembled WGS sequence"/>
</dbReference>
<dbReference type="AlphaFoldDB" id="A0A2W5KFW2"/>
<evidence type="ECO:0000313" key="1">
    <source>
        <dbReference type="EMBL" id="PZQ13705.1"/>
    </source>
</evidence>
<gene>
    <name evidence="1" type="ORF">DI565_14300</name>
</gene>
<comment type="caution">
    <text evidence="1">The sequence shown here is derived from an EMBL/GenBank/DDBJ whole genome shotgun (WGS) entry which is preliminary data.</text>
</comment>
<reference evidence="1 2" key="1">
    <citation type="submission" date="2017-08" db="EMBL/GenBank/DDBJ databases">
        <title>Infants hospitalized years apart are colonized by the same room-sourced microbial strains.</title>
        <authorList>
            <person name="Brooks B."/>
            <person name="Olm M.R."/>
            <person name="Firek B.A."/>
            <person name="Baker R."/>
            <person name="Thomas B.C."/>
            <person name="Morowitz M.J."/>
            <person name="Banfield J.F."/>
        </authorList>
    </citation>
    <scope>NUCLEOTIDE SEQUENCE [LARGE SCALE GENOMIC DNA]</scope>
    <source>
        <strain evidence="1">S2_005_003_R2_43</strain>
    </source>
</reference>
<proteinExistence type="predicted"/>
<sequence length="86" mass="9197">MSAIQDCLSRFSVAVWSQSPNAERDIEVAISAYLAEAGTDKGARLRALETLRDCYGAVVTASPTGDAVRRAILARIATFERAPRAA</sequence>
<accession>A0A2W5KFW2</accession>
<dbReference type="EMBL" id="QFPN01000007">
    <property type="protein sequence ID" value="PZQ13705.1"/>
    <property type="molecule type" value="Genomic_DNA"/>
</dbReference>